<dbReference type="GO" id="GO:0030170">
    <property type="term" value="F:pyridoxal phosphate binding"/>
    <property type="evidence" value="ECO:0007669"/>
    <property type="project" value="InterPro"/>
</dbReference>
<dbReference type="RefSeq" id="WP_090735105.1">
    <property type="nucleotide sequence ID" value="NZ_CP177219.1"/>
</dbReference>
<comment type="similarity">
    <text evidence="2">Belongs to the threonine synthase family.</text>
</comment>
<dbReference type="EC" id="4.2.3.1" evidence="9"/>
<evidence type="ECO:0000256" key="3">
    <source>
        <dbReference type="ARBA" id="ARBA00018679"/>
    </source>
</evidence>
<dbReference type="Pfam" id="PF14821">
    <property type="entry name" value="Thr_synth_N"/>
    <property type="match status" value="1"/>
</dbReference>
<dbReference type="InterPro" id="IPR051166">
    <property type="entry name" value="Threonine_Synthase"/>
</dbReference>
<evidence type="ECO:0000256" key="9">
    <source>
        <dbReference type="NCBIfam" id="TIGR00260"/>
    </source>
</evidence>
<feature type="domain" description="Threonine synthase N-terminal" evidence="11">
    <location>
        <begin position="2"/>
        <end position="78"/>
    </location>
</feature>
<keyword evidence="5 10" id="KW-0663">Pyridoxal phosphate</keyword>
<dbReference type="Pfam" id="PF24857">
    <property type="entry name" value="THR4_C"/>
    <property type="match status" value="1"/>
</dbReference>
<dbReference type="NCBIfam" id="TIGR00260">
    <property type="entry name" value="thrC"/>
    <property type="match status" value="1"/>
</dbReference>
<comment type="pathway">
    <text evidence="7">Amino-acid biosynthesis.</text>
</comment>
<evidence type="ECO:0000256" key="4">
    <source>
        <dbReference type="ARBA" id="ARBA00022605"/>
    </source>
</evidence>
<comment type="catalytic activity">
    <reaction evidence="8">
        <text>O-phospho-L-homoserine + H2O = L-threonine + phosphate</text>
        <dbReference type="Rhea" id="RHEA:10840"/>
        <dbReference type="ChEBI" id="CHEBI:15377"/>
        <dbReference type="ChEBI" id="CHEBI:43474"/>
        <dbReference type="ChEBI" id="CHEBI:57590"/>
        <dbReference type="ChEBI" id="CHEBI:57926"/>
        <dbReference type="EC" id="4.2.3.1"/>
    </reaction>
</comment>
<dbReference type="PANTHER" id="PTHR42690:SF1">
    <property type="entry name" value="THREONINE SYNTHASE-LIKE 2"/>
    <property type="match status" value="1"/>
</dbReference>
<organism evidence="12 13">
    <name type="scientific">Paracoccus homiensis</name>
    <dbReference type="NCBI Taxonomy" id="364199"/>
    <lineage>
        <taxon>Bacteria</taxon>
        <taxon>Pseudomonadati</taxon>
        <taxon>Pseudomonadota</taxon>
        <taxon>Alphaproteobacteria</taxon>
        <taxon>Rhodobacterales</taxon>
        <taxon>Paracoccaceae</taxon>
        <taxon>Paracoccus</taxon>
    </lineage>
</organism>
<reference evidence="12 13" key="1">
    <citation type="submission" date="2016-10" db="EMBL/GenBank/DDBJ databases">
        <authorList>
            <person name="de Groot N.N."/>
        </authorList>
    </citation>
    <scope>NUCLEOTIDE SEQUENCE [LARGE SCALE GENOMIC DNA]</scope>
    <source>
        <strain evidence="12 13">DSM 17862</strain>
    </source>
</reference>
<gene>
    <name evidence="12" type="ORF">SAMN04489858_10813</name>
</gene>
<dbReference type="GO" id="GO:0009088">
    <property type="term" value="P:threonine biosynthetic process"/>
    <property type="evidence" value="ECO:0007669"/>
    <property type="project" value="UniProtKB-UniRule"/>
</dbReference>
<dbReference type="InterPro" id="IPR029144">
    <property type="entry name" value="Thr_synth_N"/>
</dbReference>
<evidence type="ECO:0000256" key="2">
    <source>
        <dbReference type="ARBA" id="ARBA00005517"/>
    </source>
</evidence>
<comment type="cofactor">
    <cofactor evidence="1 10">
        <name>pyridoxal 5'-phosphate</name>
        <dbReference type="ChEBI" id="CHEBI:597326"/>
    </cofactor>
</comment>
<keyword evidence="13" id="KW-1185">Reference proteome</keyword>
<keyword evidence="4" id="KW-0028">Amino-acid biosynthesis</keyword>
<dbReference type="InterPro" id="IPR037158">
    <property type="entry name" value="Thr_synth_N_sf"/>
</dbReference>
<protein>
    <recommendedName>
        <fullName evidence="3 9">Threonine synthase</fullName>
        <ecNumber evidence="9">4.2.3.1</ecNumber>
    </recommendedName>
</protein>
<evidence type="ECO:0000259" key="11">
    <source>
        <dbReference type="Pfam" id="PF14821"/>
    </source>
</evidence>
<evidence type="ECO:0000256" key="5">
    <source>
        <dbReference type="ARBA" id="ARBA00022898"/>
    </source>
</evidence>
<dbReference type="Gene3D" id="3.40.50.1100">
    <property type="match status" value="2"/>
</dbReference>
<dbReference type="Proteomes" id="UP000199180">
    <property type="component" value="Unassembled WGS sequence"/>
</dbReference>
<dbReference type="InterPro" id="IPR036052">
    <property type="entry name" value="TrpB-like_PALP_sf"/>
</dbReference>
<proteinExistence type="inferred from homology"/>
<dbReference type="UniPathway" id="UPA00050">
    <property type="reaction ID" value="UER00065"/>
</dbReference>
<dbReference type="InterPro" id="IPR000634">
    <property type="entry name" value="Ser/Thr_deHydtase_PyrdxlP-BS"/>
</dbReference>
<evidence type="ECO:0000256" key="8">
    <source>
        <dbReference type="ARBA" id="ARBA00049144"/>
    </source>
</evidence>
<evidence type="ECO:0000313" key="13">
    <source>
        <dbReference type="Proteomes" id="UP000199180"/>
    </source>
</evidence>
<dbReference type="PROSITE" id="PS00165">
    <property type="entry name" value="DEHYDRATASE_SER_THR"/>
    <property type="match status" value="1"/>
</dbReference>
<evidence type="ECO:0000256" key="1">
    <source>
        <dbReference type="ARBA" id="ARBA00001933"/>
    </source>
</evidence>
<feature type="modified residue" description="N6-(pyridoxal phosphate)lysine" evidence="10">
    <location>
        <position position="110"/>
    </location>
</feature>
<dbReference type="CDD" id="cd01560">
    <property type="entry name" value="Thr-synth_2"/>
    <property type="match status" value="1"/>
</dbReference>
<evidence type="ECO:0000256" key="6">
    <source>
        <dbReference type="ARBA" id="ARBA00023239"/>
    </source>
</evidence>
<dbReference type="SUPFAM" id="SSF53686">
    <property type="entry name" value="Tryptophan synthase beta subunit-like PLP-dependent enzymes"/>
    <property type="match status" value="1"/>
</dbReference>
<dbReference type="PANTHER" id="PTHR42690">
    <property type="entry name" value="THREONINE SYNTHASE FAMILY MEMBER"/>
    <property type="match status" value="1"/>
</dbReference>
<dbReference type="GO" id="GO:0004795">
    <property type="term" value="F:threonine synthase activity"/>
    <property type="evidence" value="ECO:0007669"/>
    <property type="project" value="UniProtKB-UniRule"/>
</dbReference>
<evidence type="ECO:0000256" key="7">
    <source>
        <dbReference type="ARBA" id="ARBA00029440"/>
    </source>
</evidence>
<evidence type="ECO:0000256" key="10">
    <source>
        <dbReference type="PIRSR" id="PIRSR604450-51"/>
    </source>
</evidence>
<evidence type="ECO:0000313" key="12">
    <source>
        <dbReference type="EMBL" id="SET67083.1"/>
    </source>
</evidence>
<accession>A0A1I0G8C8</accession>
<dbReference type="Gene3D" id="3.90.1380.10">
    <property type="entry name" value="Threonine synthase, N-terminal domain"/>
    <property type="match status" value="1"/>
</dbReference>
<dbReference type="STRING" id="364199.SAMN04489858_10813"/>
<dbReference type="OrthoDB" id="9763107at2"/>
<dbReference type="AlphaFoldDB" id="A0A1I0G8C8"/>
<dbReference type="EMBL" id="FOHO01000008">
    <property type="protein sequence ID" value="SET67083.1"/>
    <property type="molecule type" value="Genomic_DNA"/>
</dbReference>
<name>A0A1I0G8C8_9RHOB</name>
<dbReference type="InterPro" id="IPR004450">
    <property type="entry name" value="Thr_synthase-like"/>
</dbReference>
<keyword evidence="6" id="KW-0456">Lyase</keyword>
<sequence length="458" mass="49924">MRYVSTRGQAPVLDFEQAMLSGLARDGGLYLPETVPAISGLDEMDGLPYAEVAYRVIRPFTGDSFTEDELRGAIDRAYGRIEHAAKAPLRQLAPGHHLLELFHGPTLAFKDFAMQLIAQLFEIALKRSGQRITIVGATSGDTGSAAIEAFKGIDNVDVFIMFPHGRVSEVQRRQMTTPDASNVHALAVTGHFDDCQARLKDLFNDHQFRDQVGLAGVNSINWARVVAQIVYYFTAAASLGMRPTDFTVPTGNFGDIFAGSIARAMGAPIRRLIVATNQNDILHRALTTGEYRIGEVAPSISPSMDIQVSSNFERALYWAYGGDAAAIAQLMDEMKTGGFTISQGALQALREQYVSGRVSEEETIQMIRTIRAETGEVLCPHSAVGAAVARQHIQPGVPMVTLATAHPAKFPDAVEKAVGLRPPLPPHMADLFDLPERVSRVENDVDALKSLILERRTN</sequence>